<dbReference type="SUPFAM" id="SSF50978">
    <property type="entry name" value="WD40 repeat-like"/>
    <property type="match status" value="2"/>
</dbReference>
<dbReference type="SUPFAM" id="SSF56784">
    <property type="entry name" value="HAD-like"/>
    <property type="match status" value="1"/>
</dbReference>
<evidence type="ECO:0000259" key="2">
    <source>
        <dbReference type="Pfam" id="PF01636"/>
    </source>
</evidence>
<proteinExistence type="predicted"/>
<dbReference type="InterPro" id="IPR023214">
    <property type="entry name" value="HAD_sf"/>
</dbReference>
<dbReference type="InterPro" id="IPR036412">
    <property type="entry name" value="HAD-like_sf"/>
</dbReference>
<dbReference type="Gene3D" id="3.90.1200.10">
    <property type="match status" value="1"/>
</dbReference>
<dbReference type="SUPFAM" id="SSF55961">
    <property type="entry name" value="Bet v1-like"/>
    <property type="match status" value="1"/>
</dbReference>
<dbReference type="Gene3D" id="3.30.530.20">
    <property type="match status" value="1"/>
</dbReference>
<dbReference type="SMART" id="SM00320">
    <property type="entry name" value="WD40"/>
    <property type="match status" value="6"/>
</dbReference>
<dbReference type="Gene3D" id="2.130.10.10">
    <property type="entry name" value="YVTN repeat-like/Quinoprotein amine dehydrogenase"/>
    <property type="match status" value="2"/>
</dbReference>
<dbReference type="SUPFAM" id="SSF56112">
    <property type="entry name" value="Protein kinase-like (PK-like)"/>
    <property type="match status" value="1"/>
</dbReference>
<evidence type="ECO:0000313" key="3">
    <source>
        <dbReference type="EMBL" id="KAF4657593.1"/>
    </source>
</evidence>
<sequence>MDTSVNDRFGAWKKMKLDRRGTLSIASDRNSPASVIPTCLALALVPNTHRSDARSSEIIAVISGLSDGGILVWSLRPSSLNAPNMSTPGKVFRSPAVHAGPITSIVVGGSIPAPVMEPGFWLTLFTTSVDRTIKQWHANLSQNDISVDSVVRTIYGNSSAVTCMALFPRSRNRHLVSGCSDGSLTLWTATRVPDAPAGHTLDAGLRYPAYERTSTLLWPSKGATSWVTSLAVQDGDTGTVFCGSSSGWVKVFELGSGEGPASPCRETRVFDSPIRRLVLSASSEGSPMNSGYTLFALSGSYSVVGLDPETLAKIFTLDVPHNVVPCSRSSRNLLPGRDSGCVMAWSGGEAMLLLGASQDGFCLYDTAKGCQVQCDTDGPPLGAMVDAAFLPASDGIPYLFTLNAAKPEVSVYSITFSERYAQFGATSSADDSSRSVCYLTQIDDLRTGVDSPSCSCYLLAGHVNGDIQLWDLEGPLDQGKTSRAGADYRSFRRSADIHISPTAAVEGPGWYPEDAPDSGMEDGRAFLVPVGPGTRRVSQVSLTRGGAKPHTNSITAICAPRQGTILCGSYDGSVSCWGIVMGTEGAPTSAKFEGSLRAATTTSSCASDGSDGGLVAINRQPEEVLCLAAFEGTPDSTDDVVFSGGSAGSVLEYTFPAEGDATVREIAQCQGDSILLLECRSLPSRQLFALTSARTLLIIALESTEYREEPIQGHRICSIGVGSLLGNSVPTAAALVLEPEGGVLLYGDETGTVSACRIREEGRFKYSVENEGAGRTFAVGCSSISSLAMSEERKVIYTGTAGGVIYGEELMGRNEWRGKFLSRGDGRPWTVVSAVGSPSLGAFDIAMVVFIITMSVTRENSEAEEPVPEVLLLDLGGITFPSPIGSLLAAANSIRDPGFPRRMVSSPLWKELECGFLTIPEFCEKFAKGKAEVREALLGWFETLRGMEPSPRMIVLLTELRLKYSGLKIGAVTNNFKHPTPSRPMRDLRGELLFDTIVESAVEGLAKGHQGGERLFKTALERLDYHGPSSAVLYLDDLKHNLAQPASLGIRTRHAITPEEAAETIRKIFRVPSYTIPPLSTPLPRFALDVSQGSSLQKYLASIGVLPKDIPDQARAFAWQFSFGQSNPTYLIGVVPGEPLKGGYTLQTILEENCAVLRKQPPGELLPSAHDVAREHTVISELGKEGCVPVPRTLGLCTDKAVCGTAFYVMKFVSGIVFTDPNLPGLQPWQRRKVYEDLMRTAAAIHNFPWDRSAPLTQRFRGDPSRYVSKQVERWSGQGIAVEEFKRLAKRLLDNVQISQKCPEFQTLVHGDFRLDNCIFDPHTFEVVAVLDWELSTCGNSLVDVASALSQYYGLYPGVAQLSPNFTELGIPTEQELLALYLRCREVESIPDGLMRYMEAFQCLRMAGILYGVLVRSKKGNASQQQHKQDGKDRSIFSLAYVTNLCNRGLELREGSSQRPLGDTVVFEDGCFSDSVSRLSSFDSDHAALYVHNEECVEGDDLYTELPFSHLPPVNSEELAEFDVALASEVLESIQVLCEEYERFYQARKRLRWLEAYLQRHREAASYFSASVEEDLCITRLRQKLEWLDSALERTRTDNIATDCDNGNDKWLHEQLSPEKKLWLKQNKDCEDELVNVIATRFRPCGHGVLAIHTPLVDLHPNWVPFLSGSRIDHIIEGCGRRCQMVVTHKYSVPVPFIPARSVSMYAFACDALDEPGVESIIIYGRGISEDSKDFWGYPVPRSKGARAELKTLCFIMEPIDGGKSTGFTMLAESDPKIHIPEKILAWLCKQYAKYIFHSIEKLSENFDDTEYPARIEQDREFYDFIETAVIGRMKSMHERSRSGLNEHCFASS</sequence>
<protein>
    <submittedName>
        <fullName evidence="3">Acyl-CoA dehydrogenase member 11</fullName>
    </submittedName>
</protein>
<dbReference type="Gene3D" id="1.10.150.240">
    <property type="entry name" value="Putative phosphatase, domain 2"/>
    <property type="match status" value="1"/>
</dbReference>
<dbReference type="InterPro" id="IPR001680">
    <property type="entry name" value="WD40_rpt"/>
</dbReference>
<dbReference type="InterPro" id="IPR036322">
    <property type="entry name" value="WD40_repeat_dom_sf"/>
</dbReference>
<keyword evidence="1" id="KW-0853">WD repeat</keyword>
<reference evidence="3 4" key="1">
    <citation type="submission" date="2020-04" db="EMBL/GenBank/DDBJ databases">
        <title>Perkinsus olseni comparative genomics.</title>
        <authorList>
            <person name="Bogema D.R."/>
        </authorList>
    </citation>
    <scope>NUCLEOTIDE SEQUENCE [LARGE SCALE GENOMIC DNA]</scope>
    <source>
        <strain evidence="3">ATCC PRA-179</strain>
    </source>
</reference>
<accession>A0A7J6LEH3</accession>
<dbReference type="Gene3D" id="3.40.50.1000">
    <property type="entry name" value="HAD superfamily/HAD-like"/>
    <property type="match status" value="1"/>
</dbReference>
<dbReference type="InterPro" id="IPR023393">
    <property type="entry name" value="START-like_dom_sf"/>
</dbReference>
<dbReference type="Pfam" id="PF01636">
    <property type="entry name" value="APH"/>
    <property type="match status" value="1"/>
</dbReference>
<dbReference type="InterPro" id="IPR015943">
    <property type="entry name" value="WD40/YVTN_repeat-like_dom_sf"/>
</dbReference>
<evidence type="ECO:0000256" key="1">
    <source>
        <dbReference type="PROSITE-ProRule" id="PRU00221"/>
    </source>
</evidence>
<evidence type="ECO:0000313" key="4">
    <source>
        <dbReference type="Proteomes" id="UP000570595"/>
    </source>
</evidence>
<dbReference type="InterPro" id="IPR011009">
    <property type="entry name" value="Kinase-like_dom_sf"/>
</dbReference>
<dbReference type="Pfam" id="PF00400">
    <property type="entry name" value="WD40"/>
    <property type="match status" value="2"/>
</dbReference>
<dbReference type="Gene3D" id="3.30.200.20">
    <property type="entry name" value="Phosphorylase Kinase, domain 1"/>
    <property type="match status" value="1"/>
</dbReference>
<comment type="caution">
    <text evidence="3">The sequence shown here is derived from an EMBL/GenBank/DDBJ whole genome shotgun (WGS) entry which is preliminary data.</text>
</comment>
<dbReference type="InterPro" id="IPR052898">
    <property type="entry name" value="ACAD10-like"/>
</dbReference>
<dbReference type="PROSITE" id="PS50082">
    <property type="entry name" value="WD_REPEATS_2"/>
    <property type="match status" value="1"/>
</dbReference>
<gene>
    <name evidence="3" type="primary">ACAD11</name>
    <name evidence="3" type="ORF">FOZ61_006168</name>
</gene>
<feature type="domain" description="Aminoglycoside phosphotransferase" evidence="2">
    <location>
        <begin position="1145"/>
        <end position="1351"/>
    </location>
</feature>
<dbReference type="CDD" id="cd05154">
    <property type="entry name" value="ACAD10_11_N-like"/>
    <property type="match status" value="1"/>
</dbReference>
<dbReference type="OrthoDB" id="409820at2759"/>
<feature type="repeat" description="WD" evidence="1">
    <location>
        <begin position="154"/>
        <end position="187"/>
    </location>
</feature>
<organism evidence="3 4">
    <name type="scientific">Perkinsus olseni</name>
    <name type="common">Perkinsus atlanticus</name>
    <dbReference type="NCBI Taxonomy" id="32597"/>
    <lineage>
        <taxon>Eukaryota</taxon>
        <taxon>Sar</taxon>
        <taxon>Alveolata</taxon>
        <taxon>Perkinsozoa</taxon>
        <taxon>Perkinsea</taxon>
        <taxon>Perkinsida</taxon>
        <taxon>Perkinsidae</taxon>
        <taxon>Perkinsus</taxon>
    </lineage>
</organism>
<dbReference type="PANTHER" id="PTHR47829">
    <property type="entry name" value="HYDROLASE, PUTATIVE (AFU_ORTHOLOGUE AFUA_1G12880)-RELATED"/>
    <property type="match status" value="1"/>
</dbReference>
<name>A0A7J6LEH3_PEROL</name>
<dbReference type="InterPro" id="IPR002575">
    <property type="entry name" value="Aminoglycoside_PTrfase"/>
</dbReference>
<dbReference type="InterPro" id="IPR041726">
    <property type="entry name" value="ACAD10_11_N"/>
</dbReference>
<dbReference type="PANTHER" id="PTHR47829:SF1">
    <property type="entry name" value="HAD FAMILY PHOSPHATASE"/>
    <property type="match status" value="1"/>
</dbReference>
<dbReference type="Proteomes" id="UP000570595">
    <property type="component" value="Unassembled WGS sequence"/>
</dbReference>
<dbReference type="InterPro" id="IPR023198">
    <property type="entry name" value="PGP-like_dom2"/>
</dbReference>
<dbReference type="EMBL" id="JABAHT010000347">
    <property type="protein sequence ID" value="KAF4657593.1"/>
    <property type="molecule type" value="Genomic_DNA"/>
</dbReference>